<keyword evidence="1" id="KW-1133">Transmembrane helix</keyword>
<proteinExistence type="predicted"/>
<dbReference type="EMBL" id="QZDO01000006">
    <property type="protein sequence ID" value="RJL76129.1"/>
    <property type="molecule type" value="Genomic_DNA"/>
</dbReference>
<dbReference type="AlphaFoldDB" id="A0AAP6VG91"/>
<evidence type="ECO:0000313" key="4">
    <source>
        <dbReference type="Proteomes" id="UP000245055"/>
    </source>
</evidence>
<evidence type="ECO:0000313" key="5">
    <source>
        <dbReference type="Proteomes" id="UP000266633"/>
    </source>
</evidence>
<comment type="caution">
    <text evidence="2">The sequence shown here is derived from an EMBL/GenBank/DDBJ whole genome shotgun (WGS) entry which is preliminary data.</text>
</comment>
<keyword evidence="1" id="KW-0472">Membrane</keyword>
<organism evidence="2 4">
    <name type="scientific">Dickeya dianthicola</name>
    <dbReference type="NCBI Taxonomy" id="204039"/>
    <lineage>
        <taxon>Bacteria</taxon>
        <taxon>Pseudomonadati</taxon>
        <taxon>Pseudomonadota</taxon>
        <taxon>Gammaproteobacteria</taxon>
        <taxon>Enterobacterales</taxon>
        <taxon>Pectobacteriaceae</taxon>
        <taxon>Dickeya</taxon>
    </lineage>
</organism>
<feature type="transmembrane region" description="Helical" evidence="1">
    <location>
        <begin position="20"/>
        <end position="42"/>
    </location>
</feature>
<protein>
    <submittedName>
        <fullName evidence="2">Uncharacterized protein</fullName>
    </submittedName>
</protein>
<sequence>MRRVNRILLKRVPGNIPNGYNLAILLFLIINRLPFFLVNAFGAGGSSGLFPYWANPEM</sequence>
<keyword evidence="5" id="KW-1185">Reference proteome</keyword>
<name>A0AAP6VG91_9GAMM</name>
<reference evidence="3 5" key="2">
    <citation type="submission" date="2018-09" db="EMBL/GenBank/DDBJ databases">
        <title>Phylogenetic diversity of Pectobacterium and Dickeya strains causing blackleg disease of potato in Morocco.</title>
        <authorList>
            <person name="Oulghazi S."/>
            <person name="Moumni M."/>
            <person name="Faure D."/>
        </authorList>
    </citation>
    <scope>NUCLEOTIDE SEQUENCE [LARGE SCALE GENOMIC DNA]</scope>
    <source>
        <strain evidence="3 5">S4.16.03.LID</strain>
    </source>
</reference>
<keyword evidence="1" id="KW-0812">Transmembrane</keyword>
<accession>A0AAP6VG91</accession>
<evidence type="ECO:0000313" key="2">
    <source>
        <dbReference type="EMBL" id="PWD71952.1"/>
    </source>
</evidence>
<reference evidence="2 4" key="1">
    <citation type="submission" date="2018-05" db="EMBL/GenBank/DDBJ databases">
        <title>Genomic diversity of pathogens causing Blackleg of Potato in Pakistan.</title>
        <authorList>
            <person name="Sarfraz S."/>
            <person name="Riaz K."/>
            <person name="Oulghazi S."/>
            <person name="Cigna J."/>
            <person name="Sahi S.T."/>
            <person name="Khan S.H."/>
            <person name="Hameed A."/>
            <person name="Faure D."/>
        </authorList>
    </citation>
    <scope>NUCLEOTIDE SEQUENCE [LARGE SCALE GENOMIC DNA]</scope>
    <source>
        <strain evidence="2 4">SS70</strain>
    </source>
</reference>
<gene>
    <name evidence="3" type="ORF">D5077_02440</name>
    <name evidence="2" type="ORF">DF213_14035</name>
</gene>
<dbReference type="Proteomes" id="UP000266633">
    <property type="component" value="Unassembled WGS sequence"/>
</dbReference>
<dbReference type="Proteomes" id="UP000245055">
    <property type="component" value="Unassembled WGS sequence"/>
</dbReference>
<evidence type="ECO:0000313" key="3">
    <source>
        <dbReference type="EMBL" id="RJL76129.1"/>
    </source>
</evidence>
<dbReference type="EMBL" id="QESZ01000020">
    <property type="protein sequence ID" value="PWD71952.1"/>
    <property type="molecule type" value="Genomic_DNA"/>
</dbReference>
<evidence type="ECO:0000256" key="1">
    <source>
        <dbReference type="SAM" id="Phobius"/>
    </source>
</evidence>